<dbReference type="InterPro" id="IPR003599">
    <property type="entry name" value="Ig_sub"/>
</dbReference>
<proteinExistence type="predicted"/>
<reference evidence="4" key="3">
    <citation type="submission" date="2025-09" db="UniProtKB">
        <authorList>
            <consortium name="Ensembl"/>
        </authorList>
    </citation>
    <scope>IDENTIFICATION</scope>
</reference>
<dbReference type="GeneTree" id="ENSGT01030000235219"/>
<dbReference type="OMA" id="FTQWTHY"/>
<dbReference type="InterPro" id="IPR050488">
    <property type="entry name" value="Ig_Fc_receptor"/>
</dbReference>
<evidence type="ECO:0000256" key="1">
    <source>
        <dbReference type="ARBA" id="ARBA00022729"/>
    </source>
</evidence>
<dbReference type="InterPro" id="IPR036179">
    <property type="entry name" value="Ig-like_dom_sf"/>
</dbReference>
<keyword evidence="1" id="KW-0732">Signal</keyword>
<dbReference type="EMBL" id="AYCK01026294">
    <property type="status" value="NOT_ANNOTATED_CDS"/>
    <property type="molecule type" value="Genomic_DNA"/>
</dbReference>
<keyword evidence="5" id="KW-1185">Reference proteome</keyword>
<dbReference type="InterPro" id="IPR007110">
    <property type="entry name" value="Ig-like_dom"/>
</dbReference>
<dbReference type="GO" id="GO:0007166">
    <property type="term" value="P:cell surface receptor signaling pathway"/>
    <property type="evidence" value="ECO:0007669"/>
    <property type="project" value="TreeGrafter"/>
</dbReference>
<dbReference type="Gene3D" id="2.60.40.10">
    <property type="entry name" value="Immunoglobulins"/>
    <property type="match status" value="3"/>
</dbReference>
<feature type="domain" description="Ig-like" evidence="3">
    <location>
        <begin position="160"/>
        <end position="224"/>
    </location>
</feature>
<dbReference type="PANTHER" id="PTHR11481:SF64">
    <property type="entry name" value="FC RECEPTOR-LIKE PROTEIN 4"/>
    <property type="match status" value="1"/>
</dbReference>
<organism evidence="4 5">
    <name type="scientific">Poecilia formosa</name>
    <name type="common">Amazon molly</name>
    <name type="synonym">Limia formosa</name>
    <dbReference type="NCBI Taxonomy" id="48698"/>
    <lineage>
        <taxon>Eukaryota</taxon>
        <taxon>Metazoa</taxon>
        <taxon>Chordata</taxon>
        <taxon>Craniata</taxon>
        <taxon>Vertebrata</taxon>
        <taxon>Euteleostomi</taxon>
        <taxon>Actinopterygii</taxon>
        <taxon>Neopterygii</taxon>
        <taxon>Teleostei</taxon>
        <taxon>Neoteleostei</taxon>
        <taxon>Acanthomorphata</taxon>
        <taxon>Ovalentaria</taxon>
        <taxon>Atherinomorphae</taxon>
        <taxon>Cyprinodontiformes</taxon>
        <taxon>Poeciliidae</taxon>
        <taxon>Poeciliinae</taxon>
        <taxon>Poecilia</taxon>
    </lineage>
</organism>
<dbReference type="GO" id="GO:0009897">
    <property type="term" value="C:external side of plasma membrane"/>
    <property type="evidence" value="ECO:0007669"/>
    <property type="project" value="TreeGrafter"/>
</dbReference>
<dbReference type="SMART" id="SM00409">
    <property type="entry name" value="IG"/>
    <property type="match status" value="3"/>
</dbReference>
<accession>A0A087X551</accession>
<dbReference type="SUPFAM" id="SSF48726">
    <property type="entry name" value="Immunoglobulin"/>
    <property type="match status" value="3"/>
</dbReference>
<dbReference type="eggNOG" id="ENOG502QQ6U">
    <property type="taxonomic scope" value="Eukaryota"/>
</dbReference>
<sequence length="281" mass="31458">IFRGETVTLRCEIRGGGTEWTYEWSPVRLNYSPTSSEYKINKAHSGTFSCRGKGNHQFTQWTHYSLTVDEKDKDVTLKHSWSEIFRGETVTLRCEIRGGGGTEWTYEWSPVGLNYSPTSSEYKINKAHSGTFSCRGKGNHQFTQWTHYSLTVELITANKPKASLTVKDTIIPVGGSVALTCSVDIGEGWKIYWFRHSYGTARDMINNKPDGFLSVSEGGVYSCRGGRGDPVFYTETSTKVIIHETDPRPAASLSVNPDRVQHFRSESVTLSCEGNSAGWRV</sequence>
<dbReference type="PANTHER" id="PTHR11481">
    <property type="entry name" value="IMMUNOGLOBULIN FC RECEPTOR"/>
    <property type="match status" value="1"/>
</dbReference>
<name>A0A087X551_POEFO</name>
<dbReference type="InterPro" id="IPR013783">
    <property type="entry name" value="Ig-like_fold"/>
</dbReference>
<dbReference type="Ensembl" id="ENSPFOT00000000906.2">
    <property type="protein sequence ID" value="ENSPFOP00000000904.2"/>
    <property type="gene ID" value="ENSPFOG00000000968.2"/>
</dbReference>
<reference evidence="4" key="2">
    <citation type="submission" date="2025-08" db="UniProtKB">
        <authorList>
            <consortium name="Ensembl"/>
        </authorList>
    </citation>
    <scope>IDENTIFICATION</scope>
</reference>
<keyword evidence="2" id="KW-1015">Disulfide bond</keyword>
<feature type="domain" description="Ig-like" evidence="3">
    <location>
        <begin position="1"/>
        <end position="51"/>
    </location>
</feature>
<dbReference type="AlphaFoldDB" id="A0A087X551"/>
<reference evidence="5" key="1">
    <citation type="submission" date="2013-10" db="EMBL/GenBank/DDBJ databases">
        <authorList>
            <person name="Schartl M."/>
            <person name="Warren W."/>
        </authorList>
    </citation>
    <scope>NUCLEOTIDE SEQUENCE [LARGE SCALE GENOMIC DNA]</scope>
    <source>
        <strain evidence="5">female</strain>
    </source>
</reference>
<dbReference type="GO" id="GO:0006955">
    <property type="term" value="P:immune response"/>
    <property type="evidence" value="ECO:0007669"/>
    <property type="project" value="TreeGrafter"/>
</dbReference>
<protein>
    <recommendedName>
        <fullName evidence="3">Ig-like domain-containing protein</fullName>
    </recommendedName>
</protein>
<evidence type="ECO:0000313" key="4">
    <source>
        <dbReference type="Ensembl" id="ENSPFOP00000000904.2"/>
    </source>
</evidence>
<evidence type="ECO:0000259" key="3">
    <source>
        <dbReference type="PROSITE" id="PS50835"/>
    </source>
</evidence>
<dbReference type="Proteomes" id="UP000028760">
    <property type="component" value="Unassembled WGS sequence"/>
</dbReference>
<dbReference type="EMBL" id="AYCK01026293">
    <property type="status" value="NOT_ANNOTATED_CDS"/>
    <property type="molecule type" value="Genomic_DNA"/>
</dbReference>
<evidence type="ECO:0000313" key="5">
    <source>
        <dbReference type="Proteomes" id="UP000028760"/>
    </source>
</evidence>
<feature type="domain" description="Ig-like" evidence="3">
    <location>
        <begin position="73"/>
        <end position="135"/>
    </location>
</feature>
<dbReference type="GO" id="GO:0004888">
    <property type="term" value="F:transmembrane signaling receptor activity"/>
    <property type="evidence" value="ECO:0007669"/>
    <property type="project" value="TreeGrafter"/>
</dbReference>
<dbReference type="PROSITE" id="PS50835">
    <property type="entry name" value="IG_LIKE"/>
    <property type="match status" value="3"/>
</dbReference>
<evidence type="ECO:0000256" key="2">
    <source>
        <dbReference type="ARBA" id="ARBA00023157"/>
    </source>
</evidence>